<gene>
    <name evidence="2" type="ORF">TZ86_02017</name>
</gene>
<dbReference type="EMBL" id="JYGL01000002">
    <property type="protein sequence ID" value="KJQ56681.1"/>
    <property type="molecule type" value="Genomic_DNA"/>
</dbReference>
<feature type="transmembrane region" description="Helical" evidence="1">
    <location>
        <begin position="89"/>
        <end position="107"/>
    </location>
</feature>
<name>A0AAW3H563_STRGN</name>
<keyword evidence="1" id="KW-1133">Transmembrane helix</keyword>
<dbReference type="RefSeq" id="WP_045505740.1">
    <property type="nucleotide sequence ID" value="NZ_JYGL01000002.1"/>
</dbReference>
<accession>A0AAW3H563</accession>
<reference evidence="2 3" key="1">
    <citation type="submission" date="2015-02" db="EMBL/GenBank/DDBJ databases">
        <title>Evolution of amylase-binding proteins of oral streptococcal species.</title>
        <authorList>
            <person name="Haase E.M."/>
        </authorList>
    </citation>
    <scope>NUCLEOTIDE SEQUENCE [LARGE SCALE GENOMIC DNA]</scope>
    <source>
        <strain evidence="2 3">G9B</strain>
    </source>
</reference>
<sequence>MKSKNRQEIYKDERIEKLDGKVAGELVLGMFFFLAISVFFKAYILRLSLLAYLPEGALLILVGLYALLRRLSLGIDVRDMVREEKWPERVGSGIIFALILVAIDFFGQRESMASMLSMMYLLKMLFAMVLFIFGSLTMDKISLFINGKRQEKLDQELEDEE</sequence>
<feature type="transmembrane region" description="Helical" evidence="1">
    <location>
        <begin position="49"/>
        <end position="68"/>
    </location>
</feature>
<feature type="transmembrane region" description="Helical" evidence="1">
    <location>
        <begin position="119"/>
        <end position="138"/>
    </location>
</feature>
<evidence type="ECO:0000256" key="1">
    <source>
        <dbReference type="SAM" id="Phobius"/>
    </source>
</evidence>
<feature type="transmembrane region" description="Helical" evidence="1">
    <location>
        <begin position="21"/>
        <end position="43"/>
    </location>
</feature>
<dbReference type="Pfam" id="PF20563">
    <property type="entry name" value="DUF6773"/>
    <property type="match status" value="1"/>
</dbReference>
<keyword evidence="1" id="KW-0472">Membrane</keyword>
<dbReference type="AlphaFoldDB" id="A0AAW3H563"/>
<proteinExistence type="predicted"/>
<dbReference type="InterPro" id="IPR046664">
    <property type="entry name" value="DUF6773"/>
</dbReference>
<organism evidence="2 3">
    <name type="scientific">Streptococcus gordonii</name>
    <dbReference type="NCBI Taxonomy" id="1302"/>
    <lineage>
        <taxon>Bacteria</taxon>
        <taxon>Bacillati</taxon>
        <taxon>Bacillota</taxon>
        <taxon>Bacilli</taxon>
        <taxon>Lactobacillales</taxon>
        <taxon>Streptococcaceae</taxon>
        <taxon>Streptococcus</taxon>
    </lineage>
</organism>
<evidence type="ECO:0000313" key="3">
    <source>
        <dbReference type="Proteomes" id="UP000033658"/>
    </source>
</evidence>
<evidence type="ECO:0000313" key="2">
    <source>
        <dbReference type="EMBL" id="KJQ56681.1"/>
    </source>
</evidence>
<protein>
    <submittedName>
        <fullName evidence="2">Uncharacterized protein</fullName>
    </submittedName>
</protein>
<comment type="caution">
    <text evidence="2">The sequence shown here is derived from an EMBL/GenBank/DDBJ whole genome shotgun (WGS) entry which is preliminary data.</text>
</comment>
<dbReference type="Proteomes" id="UP000033658">
    <property type="component" value="Unassembled WGS sequence"/>
</dbReference>
<keyword evidence="1" id="KW-0812">Transmembrane</keyword>